<feature type="binding site" evidence="6">
    <location>
        <position position="56"/>
    </location>
    <ligand>
        <name>S-adenosyl-L-methionine</name>
        <dbReference type="ChEBI" id="CHEBI:59789"/>
    </ligand>
</feature>
<feature type="binding site" evidence="6">
    <location>
        <begin position="36"/>
        <end position="38"/>
    </location>
    <ligand>
        <name>S-adenosyl-L-methionine</name>
        <dbReference type="ChEBI" id="CHEBI:59789"/>
    </ligand>
</feature>
<evidence type="ECO:0000256" key="5">
    <source>
        <dbReference type="ARBA" id="ARBA00022691"/>
    </source>
</evidence>
<proteinExistence type="inferred from homology"/>
<keyword evidence="8" id="KW-1185">Reference proteome</keyword>
<evidence type="ECO:0000313" key="8">
    <source>
        <dbReference type="Proteomes" id="UP001501523"/>
    </source>
</evidence>
<keyword evidence="4 6" id="KW-0808">Transferase</keyword>
<dbReference type="PANTHER" id="PTHR11265">
    <property type="entry name" value="S-ADENOSYL-METHYLTRANSFERASE MRAW"/>
    <property type="match status" value="1"/>
</dbReference>
<keyword evidence="5 6" id="KW-0949">S-adenosyl-L-methionine</keyword>
<name>A0ABN1II14_9GAMM</name>
<comment type="function">
    <text evidence="6">Specifically methylates the N4 position of cytidine in position 1402 (C1402) of 16S rRNA.</text>
</comment>
<accession>A0ABN1II14</accession>
<feature type="binding site" evidence="6">
    <location>
        <position position="101"/>
    </location>
    <ligand>
        <name>S-adenosyl-L-methionine</name>
        <dbReference type="ChEBI" id="CHEBI:59789"/>
    </ligand>
</feature>
<reference evidence="7 8" key="1">
    <citation type="journal article" date="2019" name="Int. J. Syst. Evol. Microbiol.">
        <title>The Global Catalogue of Microorganisms (GCM) 10K type strain sequencing project: providing services to taxonomists for standard genome sequencing and annotation.</title>
        <authorList>
            <consortium name="The Broad Institute Genomics Platform"/>
            <consortium name="The Broad Institute Genome Sequencing Center for Infectious Disease"/>
            <person name="Wu L."/>
            <person name="Ma J."/>
        </authorList>
    </citation>
    <scope>NUCLEOTIDE SEQUENCE [LARGE SCALE GENOMIC DNA]</scope>
    <source>
        <strain evidence="7 8">JCM 15421</strain>
    </source>
</reference>
<protein>
    <recommendedName>
        <fullName evidence="6">Ribosomal RNA small subunit methyltransferase H</fullName>
        <ecNumber evidence="6">2.1.1.199</ecNumber>
    </recommendedName>
    <alternativeName>
        <fullName evidence="6">16S rRNA m(4)C1402 methyltransferase</fullName>
    </alternativeName>
    <alternativeName>
        <fullName evidence="6">rRNA (cytosine-N(4)-)-methyltransferase RsmH</fullName>
    </alternativeName>
</protein>
<gene>
    <name evidence="6 7" type="primary">rsmH</name>
    <name evidence="7" type="ORF">GCM10009105_18360</name>
</gene>
<keyword evidence="6" id="KW-0963">Cytoplasm</keyword>
<dbReference type="PIRSF" id="PIRSF004486">
    <property type="entry name" value="MraW"/>
    <property type="match status" value="1"/>
</dbReference>
<dbReference type="InterPro" id="IPR002903">
    <property type="entry name" value="RsmH"/>
</dbReference>
<comment type="caution">
    <text evidence="7">The sequence shown here is derived from an EMBL/GenBank/DDBJ whole genome shotgun (WGS) entry which is preliminary data.</text>
</comment>
<dbReference type="EC" id="2.1.1.199" evidence="6"/>
<dbReference type="InterPro" id="IPR023397">
    <property type="entry name" value="SAM-dep_MeTrfase_MraW_recog"/>
</dbReference>
<dbReference type="Gene3D" id="3.40.50.150">
    <property type="entry name" value="Vaccinia Virus protein VP39"/>
    <property type="match status" value="1"/>
</dbReference>
<dbReference type="HAMAP" id="MF_01007">
    <property type="entry name" value="16SrRNA_methyltr_H"/>
    <property type="match status" value="1"/>
</dbReference>
<comment type="subcellular location">
    <subcellularLocation>
        <location evidence="6">Cytoplasm</location>
    </subcellularLocation>
</comment>
<comment type="catalytic activity">
    <reaction evidence="6">
        <text>cytidine(1402) in 16S rRNA + S-adenosyl-L-methionine = N(4)-methylcytidine(1402) in 16S rRNA + S-adenosyl-L-homocysteine + H(+)</text>
        <dbReference type="Rhea" id="RHEA:42928"/>
        <dbReference type="Rhea" id="RHEA-COMP:10286"/>
        <dbReference type="Rhea" id="RHEA-COMP:10287"/>
        <dbReference type="ChEBI" id="CHEBI:15378"/>
        <dbReference type="ChEBI" id="CHEBI:57856"/>
        <dbReference type="ChEBI" id="CHEBI:59789"/>
        <dbReference type="ChEBI" id="CHEBI:74506"/>
        <dbReference type="ChEBI" id="CHEBI:82748"/>
        <dbReference type="EC" id="2.1.1.199"/>
    </reaction>
</comment>
<evidence type="ECO:0000313" key="7">
    <source>
        <dbReference type="EMBL" id="GAA0714143.1"/>
    </source>
</evidence>
<dbReference type="InterPro" id="IPR029063">
    <property type="entry name" value="SAM-dependent_MTases_sf"/>
</dbReference>
<dbReference type="PANTHER" id="PTHR11265:SF0">
    <property type="entry name" value="12S RRNA N4-METHYLCYTIDINE METHYLTRANSFERASE"/>
    <property type="match status" value="1"/>
</dbReference>
<evidence type="ECO:0000256" key="2">
    <source>
        <dbReference type="ARBA" id="ARBA00022552"/>
    </source>
</evidence>
<comment type="similarity">
    <text evidence="1 6">Belongs to the methyltransferase superfamily. RsmH family.</text>
</comment>
<evidence type="ECO:0000256" key="1">
    <source>
        <dbReference type="ARBA" id="ARBA00010396"/>
    </source>
</evidence>
<feature type="binding site" evidence="6">
    <location>
        <position position="108"/>
    </location>
    <ligand>
        <name>S-adenosyl-L-methionine</name>
        <dbReference type="ChEBI" id="CHEBI:59789"/>
    </ligand>
</feature>
<dbReference type="SUPFAM" id="SSF53335">
    <property type="entry name" value="S-adenosyl-L-methionine-dependent methyltransferases"/>
    <property type="match status" value="1"/>
</dbReference>
<dbReference type="Pfam" id="PF01795">
    <property type="entry name" value="Methyltransf_5"/>
    <property type="match status" value="1"/>
</dbReference>
<dbReference type="SUPFAM" id="SSF81799">
    <property type="entry name" value="Putative methyltransferase TM0872, insert domain"/>
    <property type="match status" value="1"/>
</dbReference>
<evidence type="ECO:0000256" key="6">
    <source>
        <dbReference type="HAMAP-Rule" id="MF_01007"/>
    </source>
</evidence>
<dbReference type="Proteomes" id="UP001501523">
    <property type="component" value="Unassembled WGS sequence"/>
</dbReference>
<dbReference type="Gene3D" id="1.10.150.170">
    <property type="entry name" value="Putative methyltransferase TM0872, insert domain"/>
    <property type="match status" value="1"/>
</dbReference>
<evidence type="ECO:0000256" key="3">
    <source>
        <dbReference type="ARBA" id="ARBA00022603"/>
    </source>
</evidence>
<dbReference type="RefSeq" id="WP_343789892.1">
    <property type="nucleotide sequence ID" value="NZ_BAAAEU010000007.1"/>
</dbReference>
<keyword evidence="2 6" id="KW-0698">rRNA processing</keyword>
<keyword evidence="3 6" id="KW-0489">Methyltransferase</keyword>
<feature type="binding site" evidence="6">
    <location>
        <position position="82"/>
    </location>
    <ligand>
        <name>S-adenosyl-L-methionine</name>
        <dbReference type="ChEBI" id="CHEBI:59789"/>
    </ligand>
</feature>
<evidence type="ECO:0000256" key="4">
    <source>
        <dbReference type="ARBA" id="ARBA00022679"/>
    </source>
</evidence>
<sequence length="307" mass="33842">MSSTPLQHVPVMLAEVLEGLRVRPDGIYLDGTLGRGGHAREVLKRLGPKGRLLLMDRDPEAITSAEREFKADPRVAIRHANFSELADWPETEAGLDGVLLDLGVSSPQLDDATRGFSFQNEGPLDMRMDPTRGLSAAQWLAAADEHEIADVLWRHGEERMSRRIARAIVERTRERPLATTRDLADLVAKSIGYRERHKHPATRTFQALRIHINDELGALQRGLEAALARLKPGGRLAVISFHSLEDRAVKQFIRGEVVRSVRRGLPAPEATPSALLAIGKAQFAGEAEVAANPRARSAVLRVAEKRT</sequence>
<organism evidence="7 8">
    <name type="scientific">Dokdonella soli</name>
    <dbReference type="NCBI Taxonomy" id="529810"/>
    <lineage>
        <taxon>Bacteria</taxon>
        <taxon>Pseudomonadati</taxon>
        <taxon>Pseudomonadota</taxon>
        <taxon>Gammaproteobacteria</taxon>
        <taxon>Lysobacterales</taxon>
        <taxon>Rhodanobacteraceae</taxon>
        <taxon>Dokdonella</taxon>
    </lineage>
</organism>
<dbReference type="EMBL" id="BAAAEU010000007">
    <property type="protein sequence ID" value="GAA0714143.1"/>
    <property type="molecule type" value="Genomic_DNA"/>
</dbReference>
<dbReference type="NCBIfam" id="TIGR00006">
    <property type="entry name" value="16S rRNA (cytosine(1402)-N(4))-methyltransferase RsmH"/>
    <property type="match status" value="1"/>
</dbReference>